<organism evidence="2 3">
    <name type="scientific">Prorocentrum cordatum</name>
    <dbReference type="NCBI Taxonomy" id="2364126"/>
    <lineage>
        <taxon>Eukaryota</taxon>
        <taxon>Sar</taxon>
        <taxon>Alveolata</taxon>
        <taxon>Dinophyceae</taxon>
        <taxon>Prorocentrales</taxon>
        <taxon>Prorocentraceae</taxon>
        <taxon>Prorocentrum</taxon>
    </lineage>
</organism>
<accession>A0ABN9PWF1</accession>
<keyword evidence="3" id="KW-1185">Reference proteome</keyword>
<gene>
    <name evidence="2" type="ORF">PCOR1329_LOCUS6634</name>
</gene>
<comment type="caution">
    <text evidence="2">The sequence shown here is derived from an EMBL/GenBank/DDBJ whole genome shotgun (WGS) entry which is preliminary data.</text>
</comment>
<name>A0ABN9PWF1_9DINO</name>
<reference evidence="2" key="1">
    <citation type="submission" date="2023-10" db="EMBL/GenBank/DDBJ databases">
        <authorList>
            <person name="Chen Y."/>
            <person name="Shah S."/>
            <person name="Dougan E. K."/>
            <person name="Thang M."/>
            <person name="Chan C."/>
        </authorList>
    </citation>
    <scope>NUCLEOTIDE SEQUENCE [LARGE SCALE GENOMIC DNA]</scope>
</reference>
<dbReference type="EMBL" id="CAUYUJ010001780">
    <property type="protein sequence ID" value="CAK0797599.1"/>
    <property type="molecule type" value="Genomic_DNA"/>
</dbReference>
<proteinExistence type="predicted"/>
<dbReference type="Proteomes" id="UP001189429">
    <property type="component" value="Unassembled WGS sequence"/>
</dbReference>
<feature type="compositionally biased region" description="Basic residues" evidence="1">
    <location>
        <begin position="8"/>
        <end position="17"/>
    </location>
</feature>
<evidence type="ECO:0000313" key="3">
    <source>
        <dbReference type="Proteomes" id="UP001189429"/>
    </source>
</evidence>
<evidence type="ECO:0000313" key="2">
    <source>
        <dbReference type="EMBL" id="CAK0797599.1"/>
    </source>
</evidence>
<evidence type="ECO:0000256" key="1">
    <source>
        <dbReference type="SAM" id="MobiDB-lite"/>
    </source>
</evidence>
<sequence>MHMQRSSHAARRHRAGGRRKEEEEASAGGNRGQKSSNHPCLRQGAEPQMIARQPFLAVQLRIKWETSASSTVVPKRIQLARALQGTFLKRAARHHWQVLHSGASRTRSETRSCSSRCASATKRTVVQRPVRPCDAEEGEGG</sequence>
<feature type="region of interest" description="Disordered" evidence="1">
    <location>
        <begin position="1"/>
        <end position="46"/>
    </location>
</feature>
<protein>
    <submittedName>
        <fullName evidence="2">Uncharacterized protein</fullName>
    </submittedName>
</protein>